<dbReference type="EMBL" id="CP016252">
    <property type="protein sequence ID" value="ANQ11191.1"/>
    <property type="molecule type" value="Genomic_DNA"/>
</dbReference>
<proteinExistence type="predicted"/>
<dbReference type="Pfam" id="PF05795">
    <property type="entry name" value="Plasmodium_Vir"/>
    <property type="match status" value="1"/>
</dbReference>
<evidence type="ECO:0000313" key="3">
    <source>
        <dbReference type="Proteomes" id="UP000092716"/>
    </source>
</evidence>
<dbReference type="Proteomes" id="UP000092716">
    <property type="component" value="Chromosome 14"/>
</dbReference>
<protein>
    <submittedName>
        <fullName evidence="2">KIR-like protein</fullName>
    </submittedName>
</protein>
<keyword evidence="1" id="KW-0175">Coiled coil</keyword>
<evidence type="ECO:0000256" key="1">
    <source>
        <dbReference type="SAM" id="Coils"/>
    </source>
</evidence>
<dbReference type="AlphaFoldDB" id="A0A1B1E857"/>
<feature type="coiled-coil region" evidence="1">
    <location>
        <begin position="204"/>
        <end position="231"/>
    </location>
</feature>
<sequence>MSSPREIPAKSLPSWTNYYGKFENSKVGCAEKCNEERDNYKLDNKGLGSQKVNVGNALAYIYKEYRETDKKSPENATPAECTARNFFYYWLGEKLPESVGSITFGAMIRTICEYINNASGRKACEIPSDDDPVDKDLFLNRKIIFDFWYDHPTIQELFENTGSEGVEKCDSYYQDVNAAYEAVDKNCTKKNGNYCKKMWTETHKQQIHDKLQDLQSKLDAAREGMQLAERTASTKLNEAESKANKASTLSSAFGTLAALEFPALAYFLYKVKYYHYTL</sequence>
<name>A0A1B1E857_9APIC</name>
<keyword evidence="3" id="KW-1185">Reference proteome</keyword>
<accession>A0A1B1E857</accession>
<organism evidence="2 3">
    <name type="scientific">Plasmodium coatneyi</name>
    <dbReference type="NCBI Taxonomy" id="208452"/>
    <lineage>
        <taxon>Eukaryota</taxon>
        <taxon>Sar</taxon>
        <taxon>Alveolata</taxon>
        <taxon>Apicomplexa</taxon>
        <taxon>Aconoidasida</taxon>
        <taxon>Haemosporida</taxon>
        <taxon>Plasmodiidae</taxon>
        <taxon>Plasmodium</taxon>
    </lineage>
</organism>
<dbReference type="KEGG" id="pcot:PCOAH_00054410"/>
<evidence type="ECO:0000313" key="2">
    <source>
        <dbReference type="EMBL" id="ANQ11191.1"/>
    </source>
</evidence>
<dbReference type="VEuPathDB" id="PlasmoDB:PCOAH_00054410"/>
<dbReference type="InterPro" id="IPR008780">
    <property type="entry name" value="Plasmodium_Vir"/>
</dbReference>
<gene>
    <name evidence="2" type="ORF">PCOAH_00054410</name>
</gene>
<reference evidence="3" key="1">
    <citation type="submission" date="2016-06" db="EMBL/GenBank/DDBJ databases">
        <title>First high quality genome sequence of Plasmodium coatneyi using continuous long reads from single molecule, real-time sequencing.</title>
        <authorList>
            <person name="Chien J.-T."/>
            <person name="Pakala S.B."/>
            <person name="Geraldo J.A."/>
            <person name="Lapp S.A."/>
            <person name="Barnwell J.W."/>
            <person name="Kissinger J.C."/>
            <person name="Galinski M.R."/>
            <person name="Humphrey J.C."/>
        </authorList>
    </citation>
    <scope>NUCLEOTIDE SEQUENCE [LARGE SCALE GENOMIC DNA]</scope>
    <source>
        <strain evidence="3">Hackeri</strain>
    </source>
</reference>
<dbReference type="GeneID" id="30912175"/>
<dbReference type="RefSeq" id="XP_019917886.1">
    <property type="nucleotide sequence ID" value="XM_020062221.1"/>
</dbReference>